<dbReference type="PANTHER" id="PTHR46072:SF2">
    <property type="entry name" value="AMIDASE (EUROFUNG)"/>
    <property type="match status" value="1"/>
</dbReference>
<reference evidence="8 9" key="1">
    <citation type="journal article" date="2012" name="Science">
        <title>The Paleozoic origin of enzymatic lignin decomposition reconstructed from 31 fungal genomes.</title>
        <authorList>
            <person name="Floudas D."/>
            <person name="Binder M."/>
            <person name="Riley R."/>
            <person name="Barry K."/>
            <person name="Blanchette R.A."/>
            <person name="Henrissat B."/>
            <person name="Martinez A.T."/>
            <person name="Otillar R."/>
            <person name="Spatafora J.W."/>
            <person name="Yadav J.S."/>
            <person name="Aerts A."/>
            <person name="Benoit I."/>
            <person name="Boyd A."/>
            <person name="Carlson A."/>
            <person name="Copeland A."/>
            <person name="Coutinho P.M."/>
            <person name="de Vries R.P."/>
            <person name="Ferreira P."/>
            <person name="Findley K."/>
            <person name="Foster B."/>
            <person name="Gaskell J."/>
            <person name="Glotzer D."/>
            <person name="Gorecki P."/>
            <person name="Heitman J."/>
            <person name="Hesse C."/>
            <person name="Hori C."/>
            <person name="Igarashi K."/>
            <person name="Jurgens J.A."/>
            <person name="Kallen N."/>
            <person name="Kersten P."/>
            <person name="Kohler A."/>
            <person name="Kuees U."/>
            <person name="Kumar T.K.A."/>
            <person name="Kuo A."/>
            <person name="LaButti K."/>
            <person name="Larrondo L.F."/>
            <person name="Lindquist E."/>
            <person name="Ling A."/>
            <person name="Lombard V."/>
            <person name="Lucas S."/>
            <person name="Lundell T."/>
            <person name="Martin R."/>
            <person name="McLaughlin D.J."/>
            <person name="Morgenstern I."/>
            <person name="Morin E."/>
            <person name="Murat C."/>
            <person name="Nagy L.G."/>
            <person name="Nolan M."/>
            <person name="Ohm R.A."/>
            <person name="Patyshakuliyeva A."/>
            <person name="Rokas A."/>
            <person name="Ruiz-Duenas F.J."/>
            <person name="Sabat G."/>
            <person name="Salamov A."/>
            <person name="Samejima M."/>
            <person name="Schmutz J."/>
            <person name="Slot J.C."/>
            <person name="St John F."/>
            <person name="Stenlid J."/>
            <person name="Sun H."/>
            <person name="Sun S."/>
            <person name="Syed K."/>
            <person name="Tsang A."/>
            <person name="Wiebenga A."/>
            <person name="Young D."/>
            <person name="Pisabarro A."/>
            <person name="Eastwood D.C."/>
            <person name="Martin F."/>
            <person name="Cullen D."/>
            <person name="Grigoriev I.V."/>
            <person name="Hibbett D.S."/>
        </authorList>
    </citation>
    <scope>NUCLEOTIDE SEQUENCE [LARGE SCALE GENOMIC DNA]</scope>
    <source>
        <strain evidence="8 9">MD-104</strain>
    </source>
</reference>
<comment type="catalytic activity">
    <reaction evidence="1">
        <text>a monocarboxylic acid amide + H2O = a monocarboxylate + NH4(+)</text>
        <dbReference type="Rhea" id="RHEA:12020"/>
        <dbReference type="ChEBI" id="CHEBI:15377"/>
        <dbReference type="ChEBI" id="CHEBI:28938"/>
        <dbReference type="ChEBI" id="CHEBI:35757"/>
        <dbReference type="ChEBI" id="CHEBI:83628"/>
        <dbReference type="EC" id="3.5.1.4"/>
    </reaction>
</comment>
<gene>
    <name evidence="8" type="ORF">WOLCODRAFT_111368</name>
</gene>
<keyword evidence="4" id="KW-0378">Hydrolase</keyword>
<keyword evidence="9" id="KW-1185">Reference proteome</keyword>
<feature type="domain" description="Amidase" evidence="7">
    <location>
        <begin position="73"/>
        <end position="549"/>
    </location>
</feature>
<dbReference type="Proteomes" id="UP000218811">
    <property type="component" value="Unassembled WGS sequence"/>
</dbReference>
<dbReference type="EMBL" id="KB467831">
    <property type="protein sequence ID" value="PCH33164.1"/>
    <property type="molecule type" value="Genomic_DNA"/>
</dbReference>
<feature type="active site" description="Charge relay system" evidence="5">
    <location>
        <position position="129"/>
    </location>
</feature>
<dbReference type="EC" id="3.5.1.4" evidence="3"/>
<evidence type="ECO:0000313" key="8">
    <source>
        <dbReference type="EMBL" id="PCH33164.1"/>
    </source>
</evidence>
<dbReference type="InterPro" id="IPR036928">
    <property type="entry name" value="AS_sf"/>
</dbReference>
<organism evidence="8 9">
    <name type="scientific">Wolfiporia cocos (strain MD-104)</name>
    <name type="common">Brown rot fungus</name>
    <dbReference type="NCBI Taxonomy" id="742152"/>
    <lineage>
        <taxon>Eukaryota</taxon>
        <taxon>Fungi</taxon>
        <taxon>Dikarya</taxon>
        <taxon>Basidiomycota</taxon>
        <taxon>Agaricomycotina</taxon>
        <taxon>Agaricomycetes</taxon>
        <taxon>Polyporales</taxon>
        <taxon>Phaeolaceae</taxon>
        <taxon>Wolfiporia</taxon>
    </lineage>
</organism>
<evidence type="ECO:0000256" key="2">
    <source>
        <dbReference type="ARBA" id="ARBA00009199"/>
    </source>
</evidence>
<dbReference type="InterPro" id="IPR023631">
    <property type="entry name" value="Amidase_dom"/>
</dbReference>
<evidence type="ECO:0000256" key="4">
    <source>
        <dbReference type="ARBA" id="ARBA00022801"/>
    </source>
</evidence>
<protein>
    <recommendedName>
        <fullName evidence="3">amidase</fullName>
        <ecNumber evidence="3">3.5.1.4</ecNumber>
    </recommendedName>
</protein>
<name>A0A2H3J938_WOLCO</name>
<dbReference type="PROSITE" id="PS00571">
    <property type="entry name" value="AMIDASES"/>
    <property type="match status" value="1"/>
</dbReference>
<dbReference type="AlphaFoldDB" id="A0A2H3J938"/>
<dbReference type="PIRSF" id="PIRSF001221">
    <property type="entry name" value="Amidase_fungi"/>
    <property type="match status" value="1"/>
</dbReference>
<feature type="binding site" evidence="6">
    <location>
        <position position="178"/>
    </location>
    <ligand>
        <name>substrate</name>
    </ligand>
</feature>
<dbReference type="GO" id="GO:0004040">
    <property type="term" value="F:amidase activity"/>
    <property type="evidence" value="ECO:0007669"/>
    <property type="project" value="UniProtKB-EC"/>
</dbReference>
<dbReference type="PANTHER" id="PTHR46072">
    <property type="entry name" value="AMIDASE-RELATED-RELATED"/>
    <property type="match status" value="1"/>
</dbReference>
<feature type="active site" description="Acyl-ester intermediate" evidence="5">
    <location>
        <position position="228"/>
    </location>
</feature>
<evidence type="ECO:0000256" key="6">
    <source>
        <dbReference type="PIRSR" id="PIRSR001221-2"/>
    </source>
</evidence>
<dbReference type="SUPFAM" id="SSF75304">
    <property type="entry name" value="Amidase signature (AS) enzymes"/>
    <property type="match status" value="1"/>
</dbReference>
<dbReference type="Pfam" id="PF01425">
    <property type="entry name" value="Amidase"/>
    <property type="match status" value="1"/>
</dbReference>
<evidence type="ECO:0000313" key="9">
    <source>
        <dbReference type="Proteomes" id="UP000218811"/>
    </source>
</evidence>
<accession>A0A2H3J938</accession>
<dbReference type="STRING" id="742152.A0A2H3J938"/>
<evidence type="ECO:0000256" key="3">
    <source>
        <dbReference type="ARBA" id="ARBA00012922"/>
    </source>
</evidence>
<dbReference type="Gene3D" id="3.90.1300.10">
    <property type="entry name" value="Amidase signature (AS) domain"/>
    <property type="match status" value="1"/>
</dbReference>
<proteinExistence type="inferred from homology"/>
<feature type="active site" description="Charge relay system" evidence="5">
    <location>
        <position position="204"/>
    </location>
</feature>
<evidence type="ECO:0000256" key="5">
    <source>
        <dbReference type="PIRSR" id="PIRSR001221-1"/>
    </source>
</evidence>
<feature type="binding site" evidence="6">
    <location>
        <position position="204"/>
    </location>
    <ligand>
        <name>substrate</name>
    </ligand>
</feature>
<sequence length="570" mass="63270">MHWQDRCAARKRAQLDAVPRDWLIDTPLNTQRNVLDVPRACGLLTPREIEITDTIDIDRLLLNLRTAQWSAVEVTTAFYKRAIIAQQLTNCLTEIFVERALARARELDAHLARTGNPVGPLHGLPISLKDQFAIKGLETIMGYAGWIGRYAENDCVLVKLLYECGAVPFVRTNVPQTLMWGETYNHVFGRTTNPYNRYMTPGGSSGGEGALLALRGSPLGVGTDIGGSVRIPAAFCGLYGLRPSCNRLPYSLSVNVQAGQESIVSVLGPLAPSLRALRAFTHALISAQPWRHDPEALRKEWNYAEEALSAHGGPGARLCFAIMPDNGIIKPHPPVLRAVREVREALEAAGHTVIEWEPHRHLEIYEVGERIFAADDAQDYISECALSGEPLIQTMSPETDAHKYALDEPFARTIVGERRHLSVYELWKLHEEKRALRKSSLDHWEATASKTGTGRPVDAIIAPVEPYTACPHGCNSDAFYTTLYNLLDYTACAFPVTFARKDIDVAQPPHAFRNHEDEAVFKLYDPELFDGMPVGLQLVGRTQEEEGVLAMMEVVDRALKAARGPRDVPF</sequence>
<feature type="binding site" evidence="6">
    <location>
        <begin position="225"/>
        <end position="228"/>
    </location>
    <ligand>
        <name>substrate</name>
    </ligand>
</feature>
<comment type="similarity">
    <text evidence="2">Belongs to the amidase family.</text>
</comment>
<dbReference type="OrthoDB" id="6428749at2759"/>
<dbReference type="InterPro" id="IPR020556">
    <property type="entry name" value="Amidase_CS"/>
</dbReference>
<evidence type="ECO:0000256" key="1">
    <source>
        <dbReference type="ARBA" id="ARBA00001311"/>
    </source>
</evidence>
<evidence type="ECO:0000259" key="7">
    <source>
        <dbReference type="Pfam" id="PF01425"/>
    </source>
</evidence>
<dbReference type="OMA" id="WGETYNH"/>